<comment type="caution">
    <text evidence="2">The sequence shown here is derived from an EMBL/GenBank/DDBJ whole genome shotgun (WGS) entry which is preliminary data.</text>
</comment>
<dbReference type="RefSeq" id="WP_212527065.1">
    <property type="nucleotide sequence ID" value="NZ_JAGSOG010000012.1"/>
</dbReference>
<keyword evidence="3" id="KW-1185">Reference proteome</keyword>
<evidence type="ECO:0000313" key="3">
    <source>
        <dbReference type="Proteomes" id="UP000675781"/>
    </source>
</evidence>
<accession>A0A941EL49</accession>
<dbReference type="EMBL" id="JAGSOG010000012">
    <property type="protein sequence ID" value="MBR7832537.1"/>
    <property type="molecule type" value="Genomic_DNA"/>
</dbReference>
<sequence>MGASQSNLSDFAKFGIDQVVAVTQAGVNLPPTVTTRLSYADPRPDPRLNTAMAAGTGA</sequence>
<feature type="region of interest" description="Disordered" evidence="1">
    <location>
        <begin position="36"/>
        <end position="58"/>
    </location>
</feature>
<organism evidence="2 3">
    <name type="scientific">Actinospica durhamensis</name>
    <dbReference type="NCBI Taxonomy" id="1508375"/>
    <lineage>
        <taxon>Bacteria</taxon>
        <taxon>Bacillati</taxon>
        <taxon>Actinomycetota</taxon>
        <taxon>Actinomycetes</taxon>
        <taxon>Catenulisporales</taxon>
        <taxon>Actinospicaceae</taxon>
        <taxon>Actinospica</taxon>
    </lineage>
</organism>
<dbReference type="AlphaFoldDB" id="A0A941EL49"/>
<proteinExistence type="predicted"/>
<gene>
    <name evidence="2" type="ORF">KDL01_04665</name>
</gene>
<name>A0A941EL49_9ACTN</name>
<reference evidence="2" key="1">
    <citation type="submission" date="2021-04" db="EMBL/GenBank/DDBJ databases">
        <title>Genome based classification of Actinospica acidithermotolerans sp. nov., an actinobacterium isolated from an Indonesian hot spring.</title>
        <authorList>
            <person name="Kusuma A.B."/>
            <person name="Putra K.E."/>
            <person name="Nafisah S."/>
            <person name="Loh J."/>
            <person name="Nouioui I."/>
            <person name="Goodfellow M."/>
        </authorList>
    </citation>
    <scope>NUCLEOTIDE SEQUENCE</scope>
    <source>
        <strain evidence="2">CSCA 57</strain>
    </source>
</reference>
<evidence type="ECO:0000313" key="2">
    <source>
        <dbReference type="EMBL" id="MBR7832537.1"/>
    </source>
</evidence>
<protein>
    <submittedName>
        <fullName evidence="2">Uncharacterized protein</fullName>
    </submittedName>
</protein>
<dbReference type="Proteomes" id="UP000675781">
    <property type="component" value="Unassembled WGS sequence"/>
</dbReference>
<evidence type="ECO:0000256" key="1">
    <source>
        <dbReference type="SAM" id="MobiDB-lite"/>
    </source>
</evidence>